<evidence type="ECO:0000313" key="3">
    <source>
        <dbReference type="Proteomes" id="UP000266841"/>
    </source>
</evidence>
<protein>
    <submittedName>
        <fullName evidence="2">Uncharacterized protein</fullName>
    </submittedName>
</protein>
<proteinExistence type="predicted"/>
<comment type="caution">
    <text evidence="2">The sequence shown here is derived from an EMBL/GenBank/DDBJ whole genome shotgun (WGS) entry which is preliminary data.</text>
</comment>
<feature type="region of interest" description="Disordered" evidence="1">
    <location>
        <begin position="68"/>
        <end position="102"/>
    </location>
</feature>
<dbReference type="EMBL" id="AGNL01019613">
    <property type="protein sequence ID" value="EJK61703.1"/>
    <property type="molecule type" value="Genomic_DNA"/>
</dbReference>
<evidence type="ECO:0000313" key="2">
    <source>
        <dbReference type="EMBL" id="EJK61703.1"/>
    </source>
</evidence>
<keyword evidence="3" id="KW-1185">Reference proteome</keyword>
<evidence type="ECO:0000256" key="1">
    <source>
        <dbReference type="SAM" id="MobiDB-lite"/>
    </source>
</evidence>
<gene>
    <name evidence="2" type="ORF">THAOC_17762</name>
</gene>
<dbReference type="Proteomes" id="UP000266841">
    <property type="component" value="Unassembled WGS sequence"/>
</dbReference>
<reference evidence="2 3" key="1">
    <citation type="journal article" date="2012" name="Genome Biol.">
        <title>Genome and low-iron response of an oceanic diatom adapted to chronic iron limitation.</title>
        <authorList>
            <person name="Lommer M."/>
            <person name="Specht M."/>
            <person name="Roy A.S."/>
            <person name="Kraemer L."/>
            <person name="Andreson R."/>
            <person name="Gutowska M.A."/>
            <person name="Wolf J."/>
            <person name="Bergner S.V."/>
            <person name="Schilhabel M.B."/>
            <person name="Klostermeier U.C."/>
            <person name="Beiko R.G."/>
            <person name="Rosenstiel P."/>
            <person name="Hippler M."/>
            <person name="Laroche J."/>
        </authorList>
    </citation>
    <scope>NUCLEOTIDE SEQUENCE [LARGE SCALE GENOMIC DNA]</scope>
    <source>
        <strain evidence="2 3">CCMP1005</strain>
    </source>
</reference>
<dbReference type="AlphaFoldDB" id="K0S6N9"/>
<organism evidence="2 3">
    <name type="scientific">Thalassiosira oceanica</name>
    <name type="common">Marine diatom</name>
    <dbReference type="NCBI Taxonomy" id="159749"/>
    <lineage>
        <taxon>Eukaryota</taxon>
        <taxon>Sar</taxon>
        <taxon>Stramenopiles</taxon>
        <taxon>Ochrophyta</taxon>
        <taxon>Bacillariophyta</taxon>
        <taxon>Coscinodiscophyceae</taxon>
        <taxon>Thalassiosirophycidae</taxon>
        <taxon>Thalassiosirales</taxon>
        <taxon>Thalassiosiraceae</taxon>
        <taxon>Thalassiosira</taxon>
    </lineage>
</organism>
<feature type="region of interest" description="Disordered" evidence="1">
    <location>
        <begin position="19"/>
        <end position="45"/>
    </location>
</feature>
<accession>K0S6N9</accession>
<sequence>MSSASAMSFRMSPCPACIDARQRIEDDDPARPKPKQQHYQEETVAAEGARPLRFIIMVPLLTVARSHYDTPPRARPQKHHPHRAAPLFKVKAPPGRCNELAK</sequence>
<name>K0S6N9_THAOC</name>